<evidence type="ECO:0000256" key="4">
    <source>
        <dbReference type="ARBA" id="ARBA00022980"/>
    </source>
</evidence>
<dbReference type="GO" id="GO:0003735">
    <property type="term" value="F:structural constituent of ribosome"/>
    <property type="evidence" value="ECO:0007669"/>
    <property type="project" value="InterPro"/>
</dbReference>
<dbReference type="KEGG" id="ctm:Cabther_A1489"/>
<keyword evidence="4 6" id="KW-0689">Ribosomal protein</keyword>
<evidence type="ECO:0000256" key="3">
    <source>
        <dbReference type="ARBA" id="ARBA00022884"/>
    </source>
</evidence>
<dbReference type="GO" id="GO:1990904">
    <property type="term" value="C:ribonucleoprotein complex"/>
    <property type="evidence" value="ECO:0007669"/>
    <property type="project" value="UniProtKB-KW"/>
</dbReference>
<evidence type="ECO:0000256" key="2">
    <source>
        <dbReference type="ARBA" id="ARBA00022730"/>
    </source>
</evidence>
<dbReference type="STRING" id="981222.Cabther_A1489"/>
<dbReference type="InterPro" id="IPR012677">
    <property type="entry name" value="Nucleotide-bd_a/b_plait_sf"/>
</dbReference>
<dbReference type="Pfam" id="PF00276">
    <property type="entry name" value="Ribosomal_L23"/>
    <property type="match status" value="1"/>
</dbReference>
<dbReference type="PANTHER" id="PTHR11620">
    <property type="entry name" value="60S RIBOSOMAL PROTEIN L23A"/>
    <property type="match status" value="1"/>
</dbReference>
<comment type="function">
    <text evidence="6">One of the early assembly proteins it binds 23S rRNA. One of the proteins that surrounds the polypeptide exit tunnel on the outside of the ribosome. Forms the main docking site for trigger factor binding to the ribosome.</text>
</comment>
<dbReference type="SUPFAM" id="SSF54189">
    <property type="entry name" value="Ribosomal proteins S24e, L23 and L15e"/>
    <property type="match status" value="1"/>
</dbReference>
<dbReference type="GO" id="GO:0019843">
    <property type="term" value="F:rRNA binding"/>
    <property type="evidence" value="ECO:0007669"/>
    <property type="project" value="UniProtKB-UniRule"/>
</dbReference>
<dbReference type="GO" id="GO:0005840">
    <property type="term" value="C:ribosome"/>
    <property type="evidence" value="ECO:0007669"/>
    <property type="project" value="UniProtKB-KW"/>
</dbReference>
<keyword evidence="3 6" id="KW-0694">RNA-binding</keyword>
<name>G2LHH6_CHLTF</name>
<dbReference type="NCBIfam" id="NF004363">
    <property type="entry name" value="PRK05738.2-4"/>
    <property type="match status" value="1"/>
</dbReference>
<evidence type="ECO:0000256" key="6">
    <source>
        <dbReference type="HAMAP-Rule" id="MF_01369"/>
    </source>
</evidence>
<dbReference type="InterPro" id="IPR013025">
    <property type="entry name" value="Ribosomal_uL23-like"/>
</dbReference>
<dbReference type="NCBIfam" id="NF004359">
    <property type="entry name" value="PRK05738.1-3"/>
    <property type="match status" value="1"/>
</dbReference>
<keyword evidence="8" id="KW-1185">Reference proteome</keyword>
<organism evidence="7 8">
    <name type="scientific">Chloracidobacterium thermophilum (strain B)</name>
    <dbReference type="NCBI Taxonomy" id="981222"/>
    <lineage>
        <taxon>Bacteria</taxon>
        <taxon>Pseudomonadati</taxon>
        <taxon>Acidobacteriota</taxon>
        <taxon>Terriglobia</taxon>
        <taxon>Terriglobales</taxon>
        <taxon>Acidobacteriaceae</taxon>
        <taxon>Chloracidobacterium</taxon>
    </lineage>
</organism>
<comment type="similarity">
    <text evidence="1 6">Belongs to the universal ribosomal protein uL23 family.</text>
</comment>
<dbReference type="HOGENOM" id="CLU_037562_3_1_0"/>
<evidence type="ECO:0000256" key="1">
    <source>
        <dbReference type="ARBA" id="ARBA00006700"/>
    </source>
</evidence>
<reference evidence="7 8" key="1">
    <citation type="journal article" date="2012" name="Environ. Microbiol.">
        <title>Complete genome of Candidatus Chloracidobacterium thermophilum, a chlorophyll-based photoheterotroph belonging to the phylum Acidobacteria.</title>
        <authorList>
            <person name="Garcia Costas A.M."/>
            <person name="Liu Z."/>
            <person name="Tomsho L.P."/>
            <person name="Schuster S.C."/>
            <person name="Ward D.M."/>
            <person name="Bryant D.A."/>
        </authorList>
    </citation>
    <scope>NUCLEOTIDE SEQUENCE [LARGE SCALE GENOMIC DNA]</scope>
    <source>
        <strain evidence="7 8">B</strain>
    </source>
</reference>
<keyword evidence="5 6" id="KW-0687">Ribonucleoprotein</keyword>
<comment type="subunit">
    <text evidence="6">Part of the 50S ribosomal subunit. Contacts protein L29, and trigger factor when it is bound to the ribosome.</text>
</comment>
<gene>
    <name evidence="6" type="primary">rplW</name>
    <name evidence="7" type="ordered locus">Cabther_A1489</name>
</gene>
<dbReference type="Proteomes" id="UP000006791">
    <property type="component" value="Chromosome 1"/>
</dbReference>
<sequence length="114" mass="12854">MFDPDTTGTVMVGKMKIYEVIKSPLVSEKALNLRDQALNVGQLIVLRVNKKSKKIDIKNAVEKLFNVKVRSVNTASYRGKTVRRGRYVGKKSDWKKAYVTLAPGYSIEDYANSL</sequence>
<proteinExistence type="inferred from homology"/>
<dbReference type="EMBL" id="CP002514">
    <property type="protein sequence ID" value="AEP12239.1"/>
    <property type="molecule type" value="Genomic_DNA"/>
</dbReference>
<evidence type="ECO:0000313" key="7">
    <source>
        <dbReference type="EMBL" id="AEP12239.1"/>
    </source>
</evidence>
<evidence type="ECO:0000256" key="5">
    <source>
        <dbReference type="ARBA" id="ARBA00023274"/>
    </source>
</evidence>
<dbReference type="GO" id="GO:0006412">
    <property type="term" value="P:translation"/>
    <property type="evidence" value="ECO:0007669"/>
    <property type="project" value="UniProtKB-UniRule"/>
</dbReference>
<dbReference type="HAMAP" id="MF_01369_B">
    <property type="entry name" value="Ribosomal_uL23_B"/>
    <property type="match status" value="1"/>
</dbReference>
<keyword evidence="2 6" id="KW-0699">rRNA-binding</keyword>
<accession>G2LHH6</accession>
<dbReference type="FunFam" id="3.30.70.330:FF:000001">
    <property type="entry name" value="50S ribosomal protein L23"/>
    <property type="match status" value="1"/>
</dbReference>
<dbReference type="Gene3D" id="3.30.70.330">
    <property type="match status" value="1"/>
</dbReference>
<dbReference type="InterPro" id="IPR012678">
    <property type="entry name" value="Ribosomal_uL23/eL15/eS24_sf"/>
</dbReference>
<evidence type="ECO:0000313" key="8">
    <source>
        <dbReference type="Proteomes" id="UP000006791"/>
    </source>
</evidence>
<dbReference type="AlphaFoldDB" id="G2LHH6"/>
<protein>
    <recommendedName>
        <fullName evidence="6">Large ribosomal subunit protein uL23</fullName>
    </recommendedName>
</protein>